<feature type="site" description="Important for catalytic activity" evidence="19">
    <location>
        <position position="262"/>
    </location>
</feature>
<comment type="catalytic activity">
    <reaction evidence="13">
        <text>D-sedoheptulose 7-phosphate + D-glyceraldehyde 3-phosphate = aldehydo-D-ribose 5-phosphate + D-xylulose 5-phosphate</text>
        <dbReference type="Rhea" id="RHEA:10508"/>
        <dbReference type="ChEBI" id="CHEBI:57483"/>
        <dbReference type="ChEBI" id="CHEBI:57737"/>
        <dbReference type="ChEBI" id="CHEBI:58273"/>
        <dbReference type="ChEBI" id="CHEBI:59776"/>
        <dbReference type="EC" id="2.2.1.1"/>
    </reaction>
</comment>
<evidence type="ECO:0000259" key="20">
    <source>
        <dbReference type="SMART" id="SM00861"/>
    </source>
</evidence>
<feature type="binding site" evidence="16">
    <location>
        <position position="457"/>
    </location>
    <ligand>
        <name>substrate</name>
    </ligand>
</feature>
<proteinExistence type="inferred from homology"/>
<dbReference type="EMBL" id="PUFI01000014">
    <property type="protein sequence ID" value="TDG68260.1"/>
    <property type="molecule type" value="Genomic_DNA"/>
</dbReference>
<dbReference type="Gene3D" id="3.40.50.970">
    <property type="match status" value="2"/>
</dbReference>
<evidence type="ECO:0000256" key="19">
    <source>
        <dbReference type="PIRSR" id="PIRSR605478-5"/>
    </source>
</evidence>
<comment type="cofactor">
    <cofactor evidence="1">
        <name>Ca(2+)</name>
        <dbReference type="ChEBI" id="CHEBI:29108"/>
    </cofactor>
</comment>
<feature type="site" description="Important for catalytic activity" evidence="19">
    <location>
        <position position="33"/>
    </location>
</feature>
<evidence type="ECO:0000256" key="12">
    <source>
        <dbReference type="ARBA" id="ARBA00023052"/>
    </source>
</evidence>
<name>A0A4R5N9D4_9LACO</name>
<evidence type="ECO:0000256" key="5">
    <source>
        <dbReference type="ARBA" id="ARBA00007131"/>
    </source>
</evidence>
<feature type="domain" description="Transketolase-like pyrimidine-binding" evidence="20">
    <location>
        <begin position="338"/>
        <end position="509"/>
    </location>
</feature>
<evidence type="ECO:0000256" key="1">
    <source>
        <dbReference type="ARBA" id="ARBA00001913"/>
    </source>
</evidence>
<dbReference type="SUPFAM" id="SSF52922">
    <property type="entry name" value="TK C-terminal domain-like"/>
    <property type="match status" value="1"/>
</dbReference>
<dbReference type="GO" id="GO:0006098">
    <property type="term" value="P:pentose-phosphate shunt"/>
    <property type="evidence" value="ECO:0007669"/>
    <property type="project" value="TreeGrafter"/>
</dbReference>
<comment type="similarity">
    <text evidence="5">Belongs to the transketolase family.</text>
</comment>
<dbReference type="SUPFAM" id="SSF52518">
    <property type="entry name" value="Thiamin diphosphate-binding fold (THDP-binding)"/>
    <property type="match status" value="2"/>
</dbReference>
<dbReference type="PANTHER" id="PTHR43522">
    <property type="entry name" value="TRANSKETOLASE"/>
    <property type="match status" value="1"/>
</dbReference>
<dbReference type="RefSeq" id="WP_010008433.1">
    <property type="nucleotide sequence ID" value="NZ_JAGYGP010000001.1"/>
</dbReference>
<evidence type="ECO:0000256" key="14">
    <source>
        <dbReference type="NCBIfam" id="TIGR00232"/>
    </source>
</evidence>
<evidence type="ECO:0000256" key="6">
    <source>
        <dbReference type="ARBA" id="ARBA00011738"/>
    </source>
</evidence>
<dbReference type="InterPro" id="IPR033247">
    <property type="entry name" value="Transketolase_fam"/>
</dbReference>
<feature type="binding site" evidence="16">
    <location>
        <position position="341"/>
    </location>
    <ligand>
        <name>substrate</name>
    </ligand>
</feature>
<evidence type="ECO:0000256" key="17">
    <source>
        <dbReference type="PIRSR" id="PIRSR605478-3"/>
    </source>
</evidence>
<evidence type="ECO:0000256" key="15">
    <source>
        <dbReference type="PIRSR" id="PIRSR605478-1"/>
    </source>
</evidence>
<evidence type="ECO:0000256" key="11">
    <source>
        <dbReference type="ARBA" id="ARBA00022842"/>
    </source>
</evidence>
<evidence type="ECO:0000256" key="9">
    <source>
        <dbReference type="ARBA" id="ARBA00022723"/>
    </source>
</evidence>
<dbReference type="PANTHER" id="PTHR43522:SF2">
    <property type="entry name" value="TRANSKETOLASE 1-RELATED"/>
    <property type="match status" value="1"/>
</dbReference>
<feature type="binding site" evidence="17">
    <location>
        <position position="159"/>
    </location>
    <ligand>
        <name>thiamine diphosphate</name>
        <dbReference type="ChEBI" id="CHEBI:58937"/>
    </ligand>
</feature>
<evidence type="ECO:0000313" key="21">
    <source>
        <dbReference type="EMBL" id="TDG68260.1"/>
    </source>
</evidence>
<evidence type="ECO:0000256" key="16">
    <source>
        <dbReference type="PIRSR" id="PIRSR605478-2"/>
    </source>
</evidence>
<feature type="binding site" evidence="16">
    <location>
        <position position="368"/>
    </location>
    <ligand>
        <name>substrate</name>
    </ligand>
</feature>
<dbReference type="CDD" id="cd02012">
    <property type="entry name" value="TPP_TK"/>
    <property type="match status" value="1"/>
</dbReference>
<dbReference type="GO" id="GO:0005829">
    <property type="term" value="C:cytosol"/>
    <property type="evidence" value="ECO:0007669"/>
    <property type="project" value="TreeGrafter"/>
</dbReference>
<accession>A0A4R5N9D4</accession>
<keyword evidence="8" id="KW-0808">Transferase</keyword>
<evidence type="ECO:0000256" key="2">
    <source>
        <dbReference type="ARBA" id="ARBA00001936"/>
    </source>
</evidence>
<feature type="binding site" evidence="17">
    <location>
        <position position="262"/>
    </location>
    <ligand>
        <name>thiamine diphosphate</name>
        <dbReference type="ChEBI" id="CHEBI:58937"/>
    </ligand>
</feature>
<protein>
    <recommendedName>
        <fullName evidence="7 14">Transketolase</fullName>
        <ecNumber evidence="7 14">2.2.1.1</ecNumber>
    </recommendedName>
</protein>
<dbReference type="InterPro" id="IPR055152">
    <property type="entry name" value="Transketolase-like_C_2"/>
</dbReference>
<dbReference type="GO" id="GO:0046872">
    <property type="term" value="F:metal ion binding"/>
    <property type="evidence" value="ECO:0007669"/>
    <property type="project" value="UniProtKB-KW"/>
</dbReference>
<dbReference type="NCBIfam" id="TIGR00232">
    <property type="entry name" value="tktlase_bact"/>
    <property type="match status" value="1"/>
</dbReference>
<dbReference type="InterPro" id="IPR005478">
    <property type="entry name" value="Transketolase_bac-like"/>
</dbReference>
<evidence type="ECO:0000256" key="8">
    <source>
        <dbReference type="ARBA" id="ARBA00022679"/>
    </source>
</evidence>
<comment type="cofactor">
    <cofactor evidence="2">
        <name>Mn(2+)</name>
        <dbReference type="ChEBI" id="CHEBI:29035"/>
    </cofactor>
</comment>
<dbReference type="EC" id="2.2.1.1" evidence="7 14"/>
<keyword evidence="11 18" id="KW-0460">Magnesium</keyword>
<dbReference type="Pfam" id="PF00456">
    <property type="entry name" value="Transketolase_N"/>
    <property type="match status" value="1"/>
</dbReference>
<feature type="binding site" evidence="18">
    <location>
        <position position="188"/>
    </location>
    <ligand>
        <name>Mg(2+)</name>
        <dbReference type="ChEBI" id="CHEBI:18420"/>
    </ligand>
</feature>
<keyword evidence="12 17" id="KW-0786">Thiamine pyrophosphate</keyword>
<feature type="binding site" evidence="16">
    <location>
        <position position="453"/>
    </location>
    <ligand>
        <name>substrate</name>
    </ligand>
</feature>
<evidence type="ECO:0000256" key="13">
    <source>
        <dbReference type="ARBA" id="ARBA00049473"/>
    </source>
</evidence>
<comment type="cofactor">
    <cofactor evidence="18">
        <name>Mg(2+)</name>
        <dbReference type="ChEBI" id="CHEBI:18420"/>
    </cofactor>
    <text evidence="18">Binds 1 Mg(2+) ion per subunit. Can also utilize other divalent metal cations, such as Ca(2+), Mn(2+) and Co(2+).</text>
</comment>
<feature type="binding site" evidence="16">
    <location>
        <position position="262"/>
    </location>
    <ligand>
        <name>substrate</name>
    </ligand>
</feature>
<keyword evidence="10" id="KW-0106">Calcium</keyword>
<evidence type="ECO:0000256" key="4">
    <source>
        <dbReference type="ARBA" id="ARBA00002931"/>
    </source>
</evidence>
<evidence type="ECO:0000256" key="3">
    <source>
        <dbReference type="ARBA" id="ARBA00001941"/>
    </source>
</evidence>
<keyword evidence="22" id="KW-1185">Reference proteome</keyword>
<reference evidence="21 22" key="1">
    <citation type="journal article" date="2019" name="Appl. Microbiol. Biotechnol.">
        <title>Uncovering carbohydrate metabolism through a genotype-phenotype association study of 56 lactic acid bacteria genomes.</title>
        <authorList>
            <person name="Buron-Moles G."/>
            <person name="Chailyan A."/>
            <person name="Dolejs I."/>
            <person name="Forster J."/>
            <person name="Miks M.H."/>
        </authorList>
    </citation>
    <scope>NUCLEOTIDE SEQUENCE [LARGE SCALE GENOMIC DNA]</scope>
    <source>
        <strain evidence="21 22">ATCC 700006</strain>
    </source>
</reference>
<comment type="function">
    <text evidence="4">Catalyzes the transfer of a two-carbon ketol group from a ketose donor to an aldose acceptor, via a covalent intermediate with the cofactor thiamine pyrophosphate.</text>
</comment>
<feature type="active site" description="Proton donor" evidence="15">
    <location>
        <position position="395"/>
    </location>
</feature>
<evidence type="ECO:0000256" key="10">
    <source>
        <dbReference type="ARBA" id="ARBA00022837"/>
    </source>
</evidence>
<dbReference type="Proteomes" id="UP000295681">
    <property type="component" value="Unassembled WGS sequence"/>
</dbReference>
<comment type="cofactor">
    <cofactor evidence="3">
        <name>Co(2+)</name>
        <dbReference type="ChEBI" id="CHEBI:48828"/>
    </cofactor>
</comment>
<dbReference type="Gene3D" id="3.40.50.920">
    <property type="match status" value="1"/>
</dbReference>
<keyword evidence="9 18" id="KW-0479">Metal-binding</keyword>
<feature type="binding site" evidence="17">
    <location>
        <position position="421"/>
    </location>
    <ligand>
        <name>thiamine diphosphate</name>
        <dbReference type="ChEBI" id="CHEBI:58937"/>
    </ligand>
</feature>
<sequence length="647" mass="69986">MENKINVTKLDEKIINSVRLLANKMITKAGSGHPGIALGAAPALFELYANQMMLDPKNPNFENRDRFVLSAGHGSALLYSMLHTAGFAITGEDLAAFRQFGSITPGHPEVNVTPGIEATTGPLGQGLGMAVGMAMAEAKLHHQFPNVIDHYTYVLVGDGDLMEGISHEVASLAGQQQLKKLIVLHDDNDITLDGEKSRSDITDMPKRFESYGWDVRKVADGNDLIAIHDAIENAKLSPEPSFISIKTIIGESGPFAGTSKAHGTPLTEKQLNTLADNLDVTLSGFEIDTDLRQNIQERIAQRLALQKQPTKDEKLAYQAFVQHHDISDVHLDALQTLQAGRKIGHAVLQKMSQAVPNIWGGSADLIASTNANIEESGVFSSDDLAGRNIAFGVREFAMSTVMNGIALHGGTKVFGATFLAFSDYMKAGIRLSALQKQPVIYIFTHDSITVGEDGPTHQPIEQLMGLRMIPGVDVLRPGSAQEIAAAWRQALRSTQRPTILILSRGTIGNETTAEQAENIIQHGAGIVETDDQPVVNLIATGTEVQLAMQVKQQLADHHIASRVVSMPNLNRYLELDEKDQAAIIDEQAKKDVVIEAGNTLGWQSVVGKDGLIFGIDQFGASAQPNAMMVDFGLTATHISQRIMESLQ</sequence>
<feature type="binding site" evidence="16">
    <location>
        <position position="33"/>
    </location>
    <ligand>
        <name>substrate</name>
    </ligand>
</feature>
<feature type="binding site" evidence="17">
    <location>
        <position position="188"/>
    </location>
    <ligand>
        <name>thiamine diphosphate</name>
        <dbReference type="ChEBI" id="CHEBI:58937"/>
    </ligand>
</feature>
<organism evidence="21 22">
    <name type="scientific">Leuconostoc fallax</name>
    <dbReference type="NCBI Taxonomy" id="1251"/>
    <lineage>
        <taxon>Bacteria</taxon>
        <taxon>Bacillati</taxon>
        <taxon>Bacillota</taxon>
        <taxon>Bacilli</taxon>
        <taxon>Lactobacillales</taxon>
        <taxon>Lactobacillaceae</taxon>
        <taxon>Leuconostoc</taxon>
    </lineage>
</organism>
<feature type="binding site" evidence="18">
    <location>
        <position position="158"/>
    </location>
    <ligand>
        <name>Mg(2+)</name>
        <dbReference type="ChEBI" id="CHEBI:18420"/>
    </ligand>
</feature>
<comment type="subunit">
    <text evidence="6">Homodimer.</text>
</comment>
<dbReference type="FunFam" id="3.40.50.970:FF:000045">
    <property type="entry name" value="Transketolase"/>
    <property type="match status" value="1"/>
</dbReference>
<feature type="binding site" evidence="16">
    <location>
        <position position="504"/>
    </location>
    <ligand>
        <name>substrate</name>
    </ligand>
</feature>
<dbReference type="CDD" id="cd07033">
    <property type="entry name" value="TPP_PYR_DXS_TK_like"/>
    <property type="match status" value="1"/>
</dbReference>
<evidence type="ECO:0000313" key="22">
    <source>
        <dbReference type="Proteomes" id="UP000295681"/>
    </source>
</evidence>
<dbReference type="STRING" id="907931.GCA_000165675_00471"/>
<dbReference type="SMART" id="SM00861">
    <property type="entry name" value="Transket_pyr"/>
    <property type="match status" value="1"/>
</dbReference>
<comment type="cofactor">
    <cofactor evidence="17">
        <name>thiamine diphosphate</name>
        <dbReference type="ChEBI" id="CHEBI:58937"/>
    </cofactor>
    <text evidence="17">Binds 1 thiamine pyrophosphate per subunit. During the reaction, the substrate forms a covalent intermediate with the cofactor.</text>
</comment>
<comment type="caution">
    <text evidence="21">The sequence shown here is derived from an EMBL/GenBank/DDBJ whole genome shotgun (WGS) entry which is preliminary data.</text>
</comment>
<feature type="binding site" evidence="16">
    <location>
        <position position="445"/>
    </location>
    <ligand>
        <name>substrate</name>
    </ligand>
</feature>
<feature type="binding site" evidence="18">
    <location>
        <position position="190"/>
    </location>
    <ligand>
        <name>Mg(2+)</name>
        <dbReference type="ChEBI" id="CHEBI:18420"/>
    </ligand>
</feature>
<feature type="binding site" evidence="17">
    <location>
        <position position="73"/>
    </location>
    <ligand>
        <name>thiamine diphosphate</name>
        <dbReference type="ChEBI" id="CHEBI:58937"/>
    </ligand>
</feature>
<dbReference type="InterPro" id="IPR029061">
    <property type="entry name" value="THDP-binding"/>
</dbReference>
<dbReference type="AlphaFoldDB" id="A0A4R5N9D4"/>
<feature type="binding site" evidence="17">
    <location>
        <begin position="121"/>
        <end position="123"/>
    </location>
    <ligand>
        <name>thiamine diphosphate</name>
        <dbReference type="ChEBI" id="CHEBI:58937"/>
    </ligand>
</feature>
<dbReference type="InterPro" id="IPR005475">
    <property type="entry name" value="Transketolase-like_Pyr-bd"/>
</dbReference>
<dbReference type="GO" id="GO:0004802">
    <property type="term" value="F:transketolase activity"/>
    <property type="evidence" value="ECO:0007669"/>
    <property type="project" value="UniProtKB-UniRule"/>
</dbReference>
<dbReference type="InterPro" id="IPR009014">
    <property type="entry name" value="Transketo_C/PFOR_II"/>
</dbReference>
<gene>
    <name evidence="21" type="ORF">C5L23_000566</name>
</gene>
<evidence type="ECO:0000256" key="7">
    <source>
        <dbReference type="ARBA" id="ARBA00013152"/>
    </source>
</evidence>
<dbReference type="InterPro" id="IPR005474">
    <property type="entry name" value="Transketolase_N"/>
</dbReference>
<dbReference type="Pfam" id="PF02779">
    <property type="entry name" value="Transket_pyr"/>
    <property type="match status" value="1"/>
</dbReference>
<evidence type="ECO:0000256" key="18">
    <source>
        <dbReference type="PIRSR" id="PIRSR605478-4"/>
    </source>
</evidence>
<dbReference type="Pfam" id="PF22613">
    <property type="entry name" value="Transketolase_C_1"/>
    <property type="match status" value="1"/>
</dbReference>